<dbReference type="InterPro" id="IPR018511">
    <property type="entry name" value="Hemolysin-typ_Ca-bd_CS"/>
</dbReference>
<evidence type="ECO:0000256" key="1">
    <source>
        <dbReference type="ARBA" id="ARBA00001913"/>
    </source>
</evidence>
<dbReference type="SUPFAM" id="SSF51120">
    <property type="entry name" value="beta-Roll"/>
    <property type="match status" value="4"/>
</dbReference>
<evidence type="ECO:0000256" key="2">
    <source>
        <dbReference type="ARBA" id="ARBA00004613"/>
    </source>
</evidence>
<protein>
    <recommendedName>
        <fullName evidence="6">Peptidase M10 serralysin C-terminal domain-containing protein</fullName>
    </recommendedName>
</protein>
<dbReference type="InterPro" id="IPR013858">
    <property type="entry name" value="Peptidase_M10B_C"/>
</dbReference>
<dbReference type="SUPFAM" id="SSF55486">
    <property type="entry name" value="Metalloproteases ('zincins'), catalytic domain"/>
    <property type="match status" value="1"/>
</dbReference>
<feature type="domain" description="Peptidase M10 serralysin C-terminal" evidence="6">
    <location>
        <begin position="209"/>
        <end position="329"/>
    </location>
</feature>
<sequence length="970" mass="97651">MPTSYQNFNAARGSMYLATQGDANDQVTAWYELNGTQEARMREAVGLWDDVSNFSGGISADDAGLAGRSVTWVTETFLGIPTGGHWQNNLSFDWTRVAVADIAGTSTLGVNKTFGANNRYHEVYIDSTQEGVGDFQLGSIAFNTLVHELGHSVIDGTDSDKSHIPGDPMHSIMDASSNGNVGGLQGPNAWYAATPMTYDIDQAIRQHGASTTTRTGDDVYGFNARFSGPYRAAFDFSVNTRPLVTIYDNGGNDTLDASGFRDGSGNARAVHVDLRQGEQSRMLDGDRQIFALIYTTSWVENAVGGGANDELVGNGLSNRLTGNGGNDTLWGQGGNDTLDGGAGDNLLFGEEGADLLLAGGGNDTLWGGIGADRLDAGAGANQLFGETGSDTLVSGAGADHLDGGEGFDYADYGGSATGVAADLSTGKVLYGNAQGDTLVGIEGLLGSGHDDTLTGGTGASYLGGQGGNDDLRGLSANDTLSGGSGHDTLTGGGGADWLDGGEGVDTASFGGAAVSINLTSGVHGGEAAGDVFVSIERFAGTGNGDTMVGNASGNTFLGRGGDDRLYGYEGSDTLDGGAGADTLDGGGGSDWASYASSGQGVYADLSLGKVLYGDAQGDTLVSIENLEGSGYNDTLAGGEDANTLWGQGGNDELRGNGGNDTLAGQAGSDTLTGGLGADYLDGGDGADWASYTDSSAGVTIDLSSGKVAGTGGTAQGDTLVSIENIYGSTLADRITGSADANTFLGGLGNDTLLGLADADTLNGGTGEDSIDGGTGADLVDVVASGGDRVAGGDEFDRLIVRRADGQGAWSFDAATGRGSDGFTASGFERFDVYGGNGAETLLGSAAADLIGGGAGADVLTGRGGRDVFVFDAALLVGNADHITDFTATGAESDTIQLARGVFTTLGAGALAEDAFKDLGTGAADASDRILYDRSTGGLFYDADGSGAGAQVQFATLDNLPTLSAANFAIV</sequence>
<dbReference type="Pfam" id="PF00353">
    <property type="entry name" value="HemolysinCabind"/>
    <property type="match status" value="7"/>
</dbReference>
<dbReference type="RefSeq" id="WP_238236700.1">
    <property type="nucleotide sequence ID" value="NZ_BPQQ01000041.1"/>
</dbReference>
<dbReference type="PRINTS" id="PR00313">
    <property type="entry name" value="CABNDNGRPT"/>
</dbReference>
<dbReference type="InterPro" id="IPR001343">
    <property type="entry name" value="Hemolysn_Ca-bd"/>
</dbReference>
<dbReference type="Gene3D" id="3.40.390.10">
    <property type="entry name" value="Collagenase (Catalytic Domain)"/>
    <property type="match status" value="1"/>
</dbReference>
<evidence type="ECO:0000259" key="6">
    <source>
        <dbReference type="Pfam" id="PF08548"/>
    </source>
</evidence>
<name>A0ABQ4SGZ1_9HYPH</name>
<dbReference type="PANTHER" id="PTHR38340:SF1">
    <property type="entry name" value="S-LAYER PROTEIN"/>
    <property type="match status" value="1"/>
</dbReference>
<proteinExistence type="predicted"/>
<comment type="caution">
    <text evidence="7">The sequence shown here is derived from an EMBL/GenBank/DDBJ whole genome shotgun (WGS) entry which is preliminary data.</text>
</comment>
<evidence type="ECO:0000256" key="4">
    <source>
        <dbReference type="ARBA" id="ARBA00022737"/>
    </source>
</evidence>
<organism evidence="7 8">
    <name type="scientific">Methylobacterium isbiliense</name>
    <dbReference type="NCBI Taxonomy" id="315478"/>
    <lineage>
        <taxon>Bacteria</taxon>
        <taxon>Pseudomonadati</taxon>
        <taxon>Pseudomonadota</taxon>
        <taxon>Alphaproteobacteria</taxon>
        <taxon>Hyphomicrobiales</taxon>
        <taxon>Methylobacteriaceae</taxon>
        <taxon>Methylobacterium</taxon>
    </lineage>
</organism>
<keyword evidence="3" id="KW-0964">Secreted</keyword>
<reference evidence="7" key="1">
    <citation type="journal article" date="2021" name="Front. Microbiol.">
        <title>Comprehensive Comparative Genomics and Phenotyping of Methylobacterium Species.</title>
        <authorList>
            <person name="Alessa O."/>
            <person name="Ogura Y."/>
            <person name="Fujitani Y."/>
            <person name="Takami H."/>
            <person name="Hayashi T."/>
            <person name="Sahin N."/>
            <person name="Tani A."/>
        </authorList>
    </citation>
    <scope>NUCLEOTIDE SEQUENCE</scope>
    <source>
        <strain evidence="7">DSM 17168</strain>
    </source>
</reference>
<dbReference type="Proteomes" id="UP001055153">
    <property type="component" value="Unassembled WGS sequence"/>
</dbReference>
<accession>A0ABQ4SGZ1</accession>
<dbReference type="EMBL" id="BPQQ01000041">
    <property type="protein sequence ID" value="GJE01663.1"/>
    <property type="molecule type" value="Genomic_DNA"/>
</dbReference>
<dbReference type="PANTHER" id="PTHR38340">
    <property type="entry name" value="S-LAYER PROTEIN"/>
    <property type="match status" value="1"/>
</dbReference>
<dbReference type="Pfam" id="PF08548">
    <property type="entry name" value="Peptidase_M10_C"/>
    <property type="match status" value="1"/>
</dbReference>
<gene>
    <name evidence="7" type="ORF">GMJLKIPL_3597</name>
</gene>
<dbReference type="Gene3D" id="2.150.10.10">
    <property type="entry name" value="Serralysin-like metalloprotease, C-terminal"/>
    <property type="match status" value="7"/>
</dbReference>
<dbReference type="InterPro" id="IPR011049">
    <property type="entry name" value="Serralysin-like_metalloprot_C"/>
</dbReference>
<evidence type="ECO:0000256" key="3">
    <source>
        <dbReference type="ARBA" id="ARBA00022525"/>
    </source>
</evidence>
<evidence type="ECO:0000313" key="7">
    <source>
        <dbReference type="EMBL" id="GJE01663.1"/>
    </source>
</evidence>
<dbReference type="PROSITE" id="PS00330">
    <property type="entry name" value="HEMOLYSIN_CALCIUM"/>
    <property type="match status" value="8"/>
</dbReference>
<comment type="subcellular location">
    <subcellularLocation>
        <location evidence="2">Secreted</location>
    </subcellularLocation>
</comment>
<dbReference type="InterPro" id="IPR024079">
    <property type="entry name" value="MetalloPept_cat_dom_sf"/>
</dbReference>
<keyword evidence="4" id="KW-0677">Repeat</keyword>
<comment type="cofactor">
    <cofactor evidence="1">
        <name>Ca(2+)</name>
        <dbReference type="ChEBI" id="CHEBI:29108"/>
    </cofactor>
</comment>
<dbReference type="InterPro" id="IPR050557">
    <property type="entry name" value="RTX_toxin/Mannuronan_C5-epim"/>
</dbReference>
<reference evidence="7" key="2">
    <citation type="submission" date="2021-08" db="EMBL/GenBank/DDBJ databases">
        <authorList>
            <person name="Tani A."/>
            <person name="Ola A."/>
            <person name="Ogura Y."/>
            <person name="Katsura K."/>
            <person name="Hayashi T."/>
        </authorList>
    </citation>
    <scope>NUCLEOTIDE SEQUENCE</scope>
    <source>
        <strain evidence="7">DSM 17168</strain>
    </source>
</reference>
<evidence type="ECO:0000256" key="5">
    <source>
        <dbReference type="SAM" id="MobiDB-lite"/>
    </source>
</evidence>
<feature type="region of interest" description="Disordered" evidence="5">
    <location>
        <begin position="642"/>
        <end position="667"/>
    </location>
</feature>
<evidence type="ECO:0000313" key="8">
    <source>
        <dbReference type="Proteomes" id="UP001055153"/>
    </source>
</evidence>
<keyword evidence="8" id="KW-1185">Reference proteome</keyword>